<evidence type="ECO:0000256" key="1">
    <source>
        <dbReference type="SAM" id="Coils"/>
    </source>
</evidence>
<proteinExistence type="inferred from homology"/>
<dbReference type="EMBL" id="LAZR01001623">
    <property type="protein sequence ID" value="KKN41812.1"/>
    <property type="molecule type" value="Genomic_DNA"/>
</dbReference>
<accession>A0A0F9QXX9</accession>
<gene>
    <name evidence="3" type="ORF">LCGC14_0719510</name>
</gene>
<dbReference type="GO" id="GO:0006744">
    <property type="term" value="P:ubiquinone biosynthetic process"/>
    <property type="evidence" value="ECO:0007669"/>
    <property type="project" value="InterPro"/>
</dbReference>
<name>A0A0F9QXX9_9ZZZZ</name>
<dbReference type="InterPro" id="IPR036527">
    <property type="entry name" value="SCP2_sterol-bd_dom_sf"/>
</dbReference>
<dbReference type="AlphaFoldDB" id="A0A0F9QXX9"/>
<keyword evidence="1" id="KW-0175">Coiled coil</keyword>
<dbReference type="Pfam" id="PF02036">
    <property type="entry name" value="SCP2"/>
    <property type="match status" value="1"/>
</dbReference>
<dbReference type="PANTHER" id="PTHR38693:SF1">
    <property type="entry name" value="UBIQUINONE BIOSYNTHESIS ACCESSORY FACTOR UBIJ"/>
    <property type="match status" value="1"/>
</dbReference>
<evidence type="ECO:0000313" key="3">
    <source>
        <dbReference type="EMBL" id="KKN41812.1"/>
    </source>
</evidence>
<organism evidence="3">
    <name type="scientific">marine sediment metagenome</name>
    <dbReference type="NCBI Taxonomy" id="412755"/>
    <lineage>
        <taxon>unclassified sequences</taxon>
        <taxon>metagenomes</taxon>
        <taxon>ecological metagenomes</taxon>
    </lineage>
</organism>
<dbReference type="HAMAP" id="MF_02215">
    <property type="entry name" value="UbiJ"/>
    <property type="match status" value="1"/>
</dbReference>
<dbReference type="InterPro" id="IPR038989">
    <property type="entry name" value="UbiJ"/>
</dbReference>
<dbReference type="InterPro" id="IPR003033">
    <property type="entry name" value="SCP2_sterol-bd_dom"/>
</dbReference>
<reference evidence="3" key="1">
    <citation type="journal article" date="2015" name="Nature">
        <title>Complex archaea that bridge the gap between prokaryotes and eukaryotes.</title>
        <authorList>
            <person name="Spang A."/>
            <person name="Saw J.H."/>
            <person name="Jorgensen S.L."/>
            <person name="Zaremba-Niedzwiedzka K."/>
            <person name="Martijn J."/>
            <person name="Lind A.E."/>
            <person name="van Eijk R."/>
            <person name="Schleper C."/>
            <person name="Guy L."/>
            <person name="Ettema T.J."/>
        </authorList>
    </citation>
    <scope>NUCLEOTIDE SEQUENCE</scope>
</reference>
<dbReference type="PANTHER" id="PTHR38693">
    <property type="entry name" value="UBIQUINONE BIOSYNTHESIS PROTEIN UBIJ"/>
    <property type="match status" value="1"/>
</dbReference>
<feature type="domain" description="SCP2" evidence="2">
    <location>
        <begin position="33"/>
        <end position="131"/>
    </location>
</feature>
<feature type="coiled-coil region" evidence="1">
    <location>
        <begin position="193"/>
        <end position="220"/>
    </location>
</feature>
<evidence type="ECO:0000259" key="2">
    <source>
        <dbReference type="Pfam" id="PF02036"/>
    </source>
</evidence>
<comment type="caution">
    <text evidence="3">The sequence shown here is derived from an EMBL/GenBank/DDBJ whole genome shotgun (WGS) entry which is preliminary data.</text>
</comment>
<protein>
    <recommendedName>
        <fullName evidence="2">SCP2 domain-containing protein</fullName>
    </recommendedName>
</protein>
<dbReference type="SUPFAM" id="SSF55718">
    <property type="entry name" value="SCP-like"/>
    <property type="match status" value="1"/>
</dbReference>
<sequence>MALEKITKNNNDAMASEFFMLPNFVLSLIERVLNQALSLDPQLSQKLSAVKHQRLVVEVRDWQQSIQLVYSAEQLHLYSAQSNENADCMISADIDTLLALKNPAMLTQLIRQDKLDLQGDLNIAQTYSNAFSGIDIDWPEQLSKYIGDTPAQQLYLHLKKLKQKSSKTNTKISTMLTSLCQDELSITIHPLELEQFKQKNRELKGQVAAVEQRINTLLNSFLPSNTR</sequence>